<dbReference type="EMBL" id="SRMA01024073">
    <property type="protein sequence ID" value="TRZ01550.1"/>
    <property type="molecule type" value="Genomic_DNA"/>
</dbReference>
<dbReference type="STRING" id="623744.A0A553RHA8"/>
<dbReference type="PANTHER" id="PTHR11988">
    <property type="entry name" value="THYROTROPH EMBRYONIC FACTOR RELATED"/>
    <property type="match status" value="1"/>
</dbReference>
<feature type="compositionally biased region" description="Low complexity" evidence="8">
    <location>
        <begin position="223"/>
        <end position="243"/>
    </location>
</feature>
<dbReference type="GO" id="GO:0000981">
    <property type="term" value="F:DNA-binding transcription factor activity, RNA polymerase II-specific"/>
    <property type="evidence" value="ECO:0007669"/>
    <property type="project" value="TreeGrafter"/>
</dbReference>
<feature type="coiled-coil region" evidence="7">
    <location>
        <begin position="370"/>
        <end position="404"/>
    </location>
</feature>
<dbReference type="SUPFAM" id="SSF57959">
    <property type="entry name" value="Leucine zipper domain"/>
    <property type="match status" value="1"/>
</dbReference>
<evidence type="ECO:0000256" key="5">
    <source>
        <dbReference type="ARBA" id="ARBA00023163"/>
    </source>
</evidence>
<evidence type="ECO:0000256" key="2">
    <source>
        <dbReference type="ARBA" id="ARBA00009208"/>
    </source>
</evidence>
<comment type="similarity">
    <text evidence="2">Belongs to the bZIP family. PAR subfamily.</text>
</comment>
<accession>A0A553RHA8</accession>
<keyword evidence="3" id="KW-0805">Transcription regulation</keyword>
<dbReference type="Pfam" id="PF07716">
    <property type="entry name" value="bZIP_2"/>
    <property type="match status" value="1"/>
</dbReference>
<keyword evidence="11" id="KW-1185">Reference proteome</keyword>
<feature type="region of interest" description="Disordered" evidence="8">
    <location>
        <begin position="78"/>
        <end position="100"/>
    </location>
</feature>
<gene>
    <name evidence="10" type="ORF">DNTS_030596</name>
</gene>
<reference evidence="10 11" key="1">
    <citation type="journal article" date="2019" name="Sci. Data">
        <title>Hybrid genome assembly and annotation of Danionella translucida.</title>
        <authorList>
            <person name="Kadobianskyi M."/>
            <person name="Schulze L."/>
            <person name="Schuelke M."/>
            <person name="Judkewitz B."/>
        </authorList>
    </citation>
    <scope>NUCLEOTIDE SEQUENCE [LARGE SCALE GENOMIC DNA]</scope>
    <source>
        <strain evidence="10 11">Bolton</strain>
    </source>
</reference>
<evidence type="ECO:0000256" key="3">
    <source>
        <dbReference type="ARBA" id="ARBA00023015"/>
    </source>
</evidence>
<evidence type="ECO:0000256" key="1">
    <source>
        <dbReference type="ARBA" id="ARBA00004123"/>
    </source>
</evidence>
<dbReference type="Proteomes" id="UP000316079">
    <property type="component" value="Unassembled WGS sequence"/>
</dbReference>
<dbReference type="PANTHER" id="PTHR11988:SF52">
    <property type="entry name" value="D SITE ALBUMIN PROMOTER BINDING PROTEIN A"/>
    <property type="match status" value="1"/>
</dbReference>
<name>A0A553RHA8_9TELE</name>
<comment type="caution">
    <text evidence="10">The sequence shown here is derived from an EMBL/GenBank/DDBJ whole genome shotgun (WGS) entry which is preliminary data.</text>
</comment>
<feature type="compositionally biased region" description="Pro residues" evidence="8">
    <location>
        <begin position="270"/>
        <end position="281"/>
    </location>
</feature>
<evidence type="ECO:0000256" key="7">
    <source>
        <dbReference type="SAM" id="Coils"/>
    </source>
</evidence>
<dbReference type="SMART" id="SM00338">
    <property type="entry name" value="BRLZ"/>
    <property type="match status" value="1"/>
</dbReference>
<keyword evidence="5" id="KW-0804">Transcription</keyword>
<dbReference type="OrthoDB" id="6022300at2759"/>
<feature type="compositionally biased region" description="Polar residues" evidence="8">
    <location>
        <begin position="195"/>
        <end position="206"/>
    </location>
</feature>
<keyword evidence="6" id="KW-0539">Nucleus</keyword>
<dbReference type="GO" id="GO:0000978">
    <property type="term" value="F:RNA polymerase II cis-regulatory region sequence-specific DNA binding"/>
    <property type="evidence" value="ECO:0007669"/>
    <property type="project" value="TreeGrafter"/>
</dbReference>
<evidence type="ECO:0000259" key="9">
    <source>
        <dbReference type="PROSITE" id="PS50217"/>
    </source>
</evidence>
<dbReference type="InterPro" id="IPR040223">
    <property type="entry name" value="PAR_bZIP"/>
</dbReference>
<feature type="domain" description="BZIP" evidence="9">
    <location>
        <begin position="345"/>
        <end position="408"/>
    </location>
</feature>
<dbReference type="CDD" id="cd14695">
    <property type="entry name" value="bZIP_HLF"/>
    <property type="match status" value="1"/>
</dbReference>
<organism evidence="10 11">
    <name type="scientific">Danionella cerebrum</name>
    <dbReference type="NCBI Taxonomy" id="2873325"/>
    <lineage>
        <taxon>Eukaryota</taxon>
        <taxon>Metazoa</taxon>
        <taxon>Chordata</taxon>
        <taxon>Craniata</taxon>
        <taxon>Vertebrata</taxon>
        <taxon>Euteleostomi</taxon>
        <taxon>Actinopterygii</taxon>
        <taxon>Neopterygii</taxon>
        <taxon>Teleostei</taxon>
        <taxon>Ostariophysi</taxon>
        <taxon>Cypriniformes</taxon>
        <taxon>Danionidae</taxon>
        <taxon>Danioninae</taxon>
        <taxon>Danionella</taxon>
    </lineage>
</organism>
<proteinExistence type="inferred from homology"/>
<dbReference type="PROSITE" id="PS50217">
    <property type="entry name" value="BZIP"/>
    <property type="match status" value="1"/>
</dbReference>
<evidence type="ECO:0000256" key="6">
    <source>
        <dbReference type="ARBA" id="ARBA00023242"/>
    </source>
</evidence>
<feature type="region of interest" description="Disordered" evidence="8">
    <location>
        <begin position="1"/>
        <end position="40"/>
    </location>
</feature>
<keyword evidence="7" id="KW-0175">Coiled coil</keyword>
<feature type="region of interest" description="Disordered" evidence="8">
    <location>
        <begin position="195"/>
        <end position="281"/>
    </location>
</feature>
<dbReference type="AlphaFoldDB" id="A0A553RHA8"/>
<sequence length="415" mass="44440">MSRPISQLLPPDLPAGTSPHVGPSNPAGSTTNGHLNNSMASLKTLLQLPIKGDQRGKDCCEMKDPSSKASVLEMTAQLSASPRSTHAAPPPPSPQTDGRKRVVSILPPGIAPYLHAIEYKDKPLDSDEDSMGGGGGMNGGNGALRSTNHSAFLGPLLWERTLPCDGGLFQLQYMDLEEFLTENGMGCMPSGNTCSTAAQVPSQSTQSAVPSQSSQCPPPSSPPCSSSASSISSLSSSSSSSSLLGLDVPQSNGMMGGPECLHGAQTVPPDQSPSPSCPPPQVVPPTNAADVMVNFDPDPADLALSSVPGQEAFDPRRHRFSEEELKPQPMIKKARKMLVPNEQKDDKYWCRRLKNNEAAKRSRDARRLKENQISVRAAFLERENAALRQEVADMRKELGRCRNIINKYESRHGDL</sequence>
<dbReference type="InterPro" id="IPR046347">
    <property type="entry name" value="bZIP_sf"/>
</dbReference>
<evidence type="ECO:0000256" key="4">
    <source>
        <dbReference type="ARBA" id="ARBA00023125"/>
    </source>
</evidence>
<dbReference type="FunFam" id="1.20.5.170:FF:000007">
    <property type="entry name" value="hepatic leukemia factor isoform X2"/>
    <property type="match status" value="1"/>
</dbReference>
<keyword evidence="4" id="KW-0238">DNA-binding</keyword>
<evidence type="ECO:0000313" key="10">
    <source>
        <dbReference type="EMBL" id="TRZ01550.1"/>
    </source>
</evidence>
<dbReference type="GO" id="GO:0005634">
    <property type="term" value="C:nucleus"/>
    <property type="evidence" value="ECO:0007669"/>
    <property type="project" value="UniProtKB-SubCell"/>
</dbReference>
<evidence type="ECO:0000256" key="8">
    <source>
        <dbReference type="SAM" id="MobiDB-lite"/>
    </source>
</evidence>
<evidence type="ECO:0000313" key="11">
    <source>
        <dbReference type="Proteomes" id="UP000316079"/>
    </source>
</evidence>
<dbReference type="InterPro" id="IPR004827">
    <property type="entry name" value="bZIP"/>
</dbReference>
<protein>
    <recommendedName>
        <fullName evidence="9">BZIP domain-containing protein</fullName>
    </recommendedName>
</protein>
<dbReference type="Gene3D" id="1.20.5.170">
    <property type="match status" value="1"/>
</dbReference>
<feature type="compositionally biased region" description="Polar residues" evidence="8">
    <location>
        <begin position="26"/>
        <end position="40"/>
    </location>
</feature>
<comment type="subcellular location">
    <subcellularLocation>
        <location evidence="1">Nucleus</location>
    </subcellularLocation>
</comment>